<dbReference type="Proteomes" id="UP001242480">
    <property type="component" value="Unassembled WGS sequence"/>
</dbReference>
<protein>
    <recommendedName>
        <fullName evidence="2">DUF6460 domain-containing protein</fullName>
    </recommendedName>
</protein>
<proteinExistence type="predicted"/>
<reference evidence="3 4" key="1">
    <citation type="submission" date="2023-07" db="EMBL/GenBank/DDBJ databases">
        <title>Genomic Encyclopedia of Type Strains, Phase IV (KMG-IV): sequencing the most valuable type-strain genomes for metagenomic binning, comparative biology and taxonomic classification.</title>
        <authorList>
            <person name="Goeker M."/>
        </authorList>
    </citation>
    <scope>NUCLEOTIDE SEQUENCE [LARGE SCALE GENOMIC DNA]</scope>
    <source>
        <strain evidence="3 4">DSM 19619</strain>
    </source>
</reference>
<organism evidence="3 4">
    <name type="scientific">Labrys wisconsinensis</name>
    <dbReference type="NCBI Taxonomy" id="425677"/>
    <lineage>
        <taxon>Bacteria</taxon>
        <taxon>Pseudomonadati</taxon>
        <taxon>Pseudomonadota</taxon>
        <taxon>Alphaproteobacteria</taxon>
        <taxon>Hyphomicrobiales</taxon>
        <taxon>Xanthobacteraceae</taxon>
        <taxon>Labrys</taxon>
    </lineage>
</organism>
<keyword evidence="4" id="KW-1185">Reference proteome</keyword>
<dbReference type="InterPro" id="IPR045594">
    <property type="entry name" value="DUF6460"/>
</dbReference>
<evidence type="ECO:0000259" key="2">
    <source>
        <dbReference type="Pfam" id="PF20061"/>
    </source>
</evidence>
<feature type="domain" description="DUF6460" evidence="2">
    <location>
        <begin position="52"/>
        <end position="85"/>
    </location>
</feature>
<comment type="caution">
    <text evidence="3">The sequence shown here is derived from an EMBL/GenBank/DDBJ whole genome shotgun (WGS) entry which is preliminary data.</text>
</comment>
<evidence type="ECO:0000256" key="1">
    <source>
        <dbReference type="SAM" id="Phobius"/>
    </source>
</evidence>
<dbReference type="Pfam" id="PF20061">
    <property type="entry name" value="DUF6460"/>
    <property type="match status" value="1"/>
</dbReference>
<sequence>MSSLERFLGGSVPGVLLRLVVVSIAVGAVLAWLNISPWDLVASVRRFFERLLSHGFEAVRDLFAYFLLGAVIVVPVWLVIRLMKSTPAGRR</sequence>
<evidence type="ECO:0000313" key="4">
    <source>
        <dbReference type="Proteomes" id="UP001242480"/>
    </source>
</evidence>
<keyword evidence="1" id="KW-0812">Transmembrane</keyword>
<feature type="transmembrane region" description="Helical" evidence="1">
    <location>
        <begin position="12"/>
        <end position="35"/>
    </location>
</feature>
<accession>A0ABU0JDI9</accession>
<gene>
    <name evidence="3" type="ORF">QO011_005374</name>
</gene>
<dbReference type="RefSeq" id="WP_307279053.1">
    <property type="nucleotide sequence ID" value="NZ_JAUSVX010000012.1"/>
</dbReference>
<dbReference type="EMBL" id="JAUSVX010000012">
    <property type="protein sequence ID" value="MDQ0472345.1"/>
    <property type="molecule type" value="Genomic_DNA"/>
</dbReference>
<feature type="transmembrane region" description="Helical" evidence="1">
    <location>
        <begin position="62"/>
        <end position="83"/>
    </location>
</feature>
<keyword evidence="1" id="KW-0472">Membrane</keyword>
<evidence type="ECO:0000313" key="3">
    <source>
        <dbReference type="EMBL" id="MDQ0472345.1"/>
    </source>
</evidence>
<name>A0ABU0JDI9_9HYPH</name>
<keyword evidence="1" id="KW-1133">Transmembrane helix</keyword>